<accession>A0A7K5NXS1</accession>
<dbReference type="Pfam" id="PF12874">
    <property type="entry name" value="zf-met"/>
    <property type="match status" value="1"/>
</dbReference>
<evidence type="ECO:0000313" key="18">
    <source>
        <dbReference type="EMBL" id="NWT48018.1"/>
    </source>
</evidence>
<keyword evidence="11" id="KW-0539">Nucleus</keyword>
<dbReference type="InterPro" id="IPR039746">
    <property type="entry name" value="FOG"/>
</dbReference>
<feature type="compositionally biased region" description="Low complexity" evidence="15">
    <location>
        <begin position="379"/>
        <end position="392"/>
    </location>
</feature>
<dbReference type="FunFam" id="3.30.160.60:FF:000828">
    <property type="entry name" value="Zinc finger protein, FOG family member 1"/>
    <property type="match status" value="1"/>
</dbReference>
<evidence type="ECO:0000256" key="3">
    <source>
        <dbReference type="ARBA" id="ARBA00022723"/>
    </source>
</evidence>
<feature type="domain" description="CCHC FOG-type" evidence="17">
    <location>
        <begin position="147"/>
        <end position="180"/>
    </location>
</feature>
<dbReference type="PROSITE" id="PS00028">
    <property type="entry name" value="ZINC_FINGER_C2H2_1"/>
    <property type="match status" value="2"/>
</dbReference>
<evidence type="ECO:0000256" key="6">
    <source>
        <dbReference type="ARBA" id="ARBA00022833"/>
    </source>
</evidence>
<keyword evidence="3" id="KW-0479">Metal-binding</keyword>
<evidence type="ECO:0000256" key="13">
    <source>
        <dbReference type="ARBA" id="ARBA00082476"/>
    </source>
</evidence>
<keyword evidence="10" id="KW-0804">Transcription</keyword>
<feature type="region of interest" description="Disordered" evidence="15">
    <location>
        <begin position="676"/>
        <end position="699"/>
    </location>
</feature>
<keyword evidence="9" id="KW-0010">Activator</keyword>
<feature type="compositionally biased region" description="Pro residues" evidence="15">
    <location>
        <begin position="716"/>
        <end position="730"/>
    </location>
</feature>
<dbReference type="GO" id="GO:0003677">
    <property type="term" value="F:DNA binding"/>
    <property type="evidence" value="ECO:0007669"/>
    <property type="project" value="UniProtKB-KW"/>
</dbReference>
<evidence type="ECO:0000256" key="4">
    <source>
        <dbReference type="ARBA" id="ARBA00022737"/>
    </source>
</evidence>
<keyword evidence="5 14" id="KW-0863">Zinc-finger</keyword>
<keyword evidence="19" id="KW-1185">Reference proteome</keyword>
<dbReference type="Proteomes" id="UP000524558">
    <property type="component" value="Unassembled WGS sequence"/>
</dbReference>
<dbReference type="InterPro" id="IPR049361">
    <property type="entry name" value="ZFPM1/2_PR"/>
</dbReference>
<feature type="domain" description="C2H2-type" evidence="16">
    <location>
        <begin position="229"/>
        <end position="252"/>
    </location>
</feature>
<protein>
    <recommendedName>
        <fullName evidence="12">Zinc finger protein ZFPM1</fullName>
    </recommendedName>
    <alternativeName>
        <fullName evidence="13">Friend of GATA protein 1</fullName>
    </alternativeName>
</protein>
<dbReference type="GO" id="GO:0045944">
    <property type="term" value="P:positive regulation of transcription by RNA polymerase II"/>
    <property type="evidence" value="ECO:0007669"/>
    <property type="project" value="TreeGrafter"/>
</dbReference>
<feature type="non-terminal residue" evidence="18">
    <location>
        <position position="950"/>
    </location>
</feature>
<dbReference type="InterPro" id="IPR013087">
    <property type="entry name" value="Znf_C2H2_type"/>
</dbReference>
<dbReference type="PROSITE" id="PS50157">
    <property type="entry name" value="ZINC_FINGER_C2H2_2"/>
    <property type="match status" value="2"/>
</dbReference>
<evidence type="ECO:0000256" key="10">
    <source>
        <dbReference type="ARBA" id="ARBA00023163"/>
    </source>
</evidence>
<proteinExistence type="predicted"/>
<feature type="domain" description="CCHC FOG-type" evidence="17">
    <location>
        <begin position="764"/>
        <end position="797"/>
    </location>
</feature>
<feature type="domain" description="C2H2-type" evidence="16">
    <location>
        <begin position="199"/>
        <end position="228"/>
    </location>
</feature>
<evidence type="ECO:0000313" key="19">
    <source>
        <dbReference type="Proteomes" id="UP000524558"/>
    </source>
</evidence>
<dbReference type="PROSITE" id="PS51810">
    <property type="entry name" value="ZF_CCHC_FOG"/>
    <property type="match status" value="5"/>
</dbReference>
<feature type="region of interest" description="Disordered" evidence="15">
    <location>
        <begin position="338"/>
        <end position="463"/>
    </location>
</feature>
<evidence type="ECO:0000256" key="1">
    <source>
        <dbReference type="ARBA" id="ARBA00004123"/>
    </source>
</evidence>
<dbReference type="GO" id="GO:0045637">
    <property type="term" value="P:regulation of myeloid cell differentiation"/>
    <property type="evidence" value="ECO:0007669"/>
    <property type="project" value="UniProtKB-ARBA"/>
</dbReference>
<feature type="region of interest" description="Disordered" evidence="15">
    <location>
        <begin position="711"/>
        <end position="764"/>
    </location>
</feature>
<dbReference type="PANTHER" id="PTHR12958:SF4">
    <property type="entry name" value="ZINC FINGER PROTEIN ZFPM1"/>
    <property type="match status" value="1"/>
</dbReference>
<name>A0A7K5NXS1_CHRMC</name>
<feature type="domain" description="CCHC FOG-type" evidence="17">
    <location>
        <begin position="644"/>
        <end position="677"/>
    </location>
</feature>
<evidence type="ECO:0000256" key="7">
    <source>
        <dbReference type="ARBA" id="ARBA00023015"/>
    </source>
</evidence>
<keyword evidence="6" id="KW-0862">Zinc</keyword>
<evidence type="ECO:0000256" key="9">
    <source>
        <dbReference type="ARBA" id="ARBA00023159"/>
    </source>
</evidence>
<dbReference type="SUPFAM" id="SSF57667">
    <property type="entry name" value="beta-beta-alpha zinc fingers"/>
    <property type="match status" value="6"/>
</dbReference>
<feature type="domain" description="CCHC FOG-type" evidence="17">
    <location>
        <begin position="515"/>
        <end position="548"/>
    </location>
</feature>
<dbReference type="InterPro" id="IPR036236">
    <property type="entry name" value="Znf_C2H2_sf"/>
</dbReference>
<keyword evidence="8" id="KW-0238">DNA-binding</keyword>
<gene>
    <name evidence="18" type="primary">Zfpm1</name>
    <name evidence="18" type="ORF">CHRMAC_R01375</name>
</gene>
<dbReference type="GO" id="GO:0048646">
    <property type="term" value="P:anatomical structure formation involved in morphogenesis"/>
    <property type="evidence" value="ECO:0007669"/>
    <property type="project" value="UniProtKB-ARBA"/>
</dbReference>
<dbReference type="GO" id="GO:0000122">
    <property type="term" value="P:negative regulation of transcription by RNA polymerase II"/>
    <property type="evidence" value="ECO:0007669"/>
    <property type="project" value="TreeGrafter"/>
</dbReference>
<dbReference type="Gene3D" id="3.30.160.60">
    <property type="entry name" value="Classic Zinc Finger"/>
    <property type="match status" value="2"/>
</dbReference>
<dbReference type="GO" id="GO:0005634">
    <property type="term" value="C:nucleus"/>
    <property type="evidence" value="ECO:0007669"/>
    <property type="project" value="UniProtKB-SubCell"/>
</dbReference>
<evidence type="ECO:0000256" key="5">
    <source>
        <dbReference type="ARBA" id="ARBA00022771"/>
    </source>
</evidence>
<dbReference type="GO" id="GO:0001817">
    <property type="term" value="P:regulation of cytokine production"/>
    <property type="evidence" value="ECO:0007669"/>
    <property type="project" value="UniProtKB-ARBA"/>
</dbReference>
<dbReference type="AlphaFoldDB" id="A0A7K5NXS1"/>
<reference evidence="18 19" key="1">
    <citation type="submission" date="2019-09" db="EMBL/GenBank/DDBJ databases">
        <title>Bird 10,000 Genomes (B10K) Project - Family phase.</title>
        <authorList>
            <person name="Zhang G."/>
        </authorList>
    </citation>
    <scope>NUCLEOTIDE SEQUENCE [LARGE SCALE GENOMIC DNA]</scope>
    <source>
        <strain evidence="18">B10K-DU-021-33</strain>
        <tissue evidence="18">Mixed tissue sample</tissue>
    </source>
</reference>
<dbReference type="EMBL" id="VYZF01003515">
    <property type="protein sequence ID" value="NWT48018.1"/>
    <property type="molecule type" value="Genomic_DNA"/>
</dbReference>
<dbReference type="Pfam" id="PF21182">
    <property type="entry name" value="FOG1-like_PR"/>
    <property type="match status" value="1"/>
</dbReference>
<dbReference type="InterPro" id="IPR034731">
    <property type="entry name" value="Znf_CCHC_FOG"/>
</dbReference>
<dbReference type="GO" id="GO:0030219">
    <property type="term" value="P:megakaryocyte differentiation"/>
    <property type="evidence" value="ECO:0007669"/>
    <property type="project" value="TreeGrafter"/>
</dbReference>
<dbReference type="GO" id="GO:0030218">
    <property type="term" value="P:erythrocyte differentiation"/>
    <property type="evidence" value="ECO:0007669"/>
    <property type="project" value="TreeGrafter"/>
</dbReference>
<dbReference type="Pfam" id="PF25445">
    <property type="entry name" value="CCHC_ZFPM2"/>
    <property type="match status" value="1"/>
</dbReference>
<feature type="region of interest" description="Disordered" evidence="15">
    <location>
        <begin position="814"/>
        <end position="868"/>
    </location>
</feature>
<evidence type="ECO:0000259" key="17">
    <source>
        <dbReference type="PROSITE" id="PS51810"/>
    </source>
</evidence>
<dbReference type="GO" id="GO:0061629">
    <property type="term" value="F:RNA polymerase II-specific DNA-binding transcription factor binding"/>
    <property type="evidence" value="ECO:0007669"/>
    <property type="project" value="InterPro"/>
</dbReference>
<feature type="non-terminal residue" evidence="18">
    <location>
        <position position="1"/>
    </location>
</feature>
<feature type="region of interest" description="Disordered" evidence="15">
    <location>
        <begin position="550"/>
        <end position="647"/>
    </location>
</feature>
<dbReference type="GO" id="GO:0003714">
    <property type="term" value="F:transcription corepressor activity"/>
    <property type="evidence" value="ECO:0007669"/>
    <property type="project" value="UniProtKB-ARBA"/>
</dbReference>
<dbReference type="FunFam" id="3.30.160.60:FF:001079">
    <property type="entry name" value="zinc finger protein ZFPM1 isoform X2"/>
    <property type="match status" value="1"/>
</dbReference>
<dbReference type="SMART" id="SM00355">
    <property type="entry name" value="ZnF_C2H2"/>
    <property type="match status" value="9"/>
</dbReference>
<dbReference type="GO" id="GO:0051241">
    <property type="term" value="P:negative regulation of multicellular organismal process"/>
    <property type="evidence" value="ECO:0007669"/>
    <property type="project" value="UniProtKB-ARBA"/>
</dbReference>
<dbReference type="Pfam" id="PF00096">
    <property type="entry name" value="zf-C2H2"/>
    <property type="match status" value="1"/>
</dbReference>
<evidence type="ECO:0000256" key="12">
    <source>
        <dbReference type="ARBA" id="ARBA00074643"/>
    </source>
</evidence>
<keyword evidence="2" id="KW-0678">Repressor</keyword>
<evidence type="ECO:0000256" key="14">
    <source>
        <dbReference type="PROSITE-ProRule" id="PRU00042"/>
    </source>
</evidence>
<keyword evidence="7" id="KW-0805">Transcription regulation</keyword>
<feature type="compositionally biased region" description="Pro residues" evidence="15">
    <location>
        <begin position="343"/>
        <end position="362"/>
    </location>
</feature>
<evidence type="ECO:0000256" key="11">
    <source>
        <dbReference type="ARBA" id="ARBA00023242"/>
    </source>
</evidence>
<comment type="subcellular location">
    <subcellularLocation>
        <location evidence="1">Nucleus</location>
    </subcellularLocation>
</comment>
<evidence type="ECO:0000256" key="2">
    <source>
        <dbReference type="ARBA" id="ARBA00022491"/>
    </source>
</evidence>
<dbReference type="GO" id="GO:0002521">
    <property type="term" value="P:leukocyte differentiation"/>
    <property type="evidence" value="ECO:0007669"/>
    <property type="project" value="UniProtKB-ARBA"/>
</dbReference>
<organism evidence="18 19">
    <name type="scientific">Chroicocephalus maculipennis</name>
    <name type="common">Brown-hooded gull</name>
    <name type="synonym">Larus maculipennis</name>
    <dbReference type="NCBI Taxonomy" id="287016"/>
    <lineage>
        <taxon>Eukaryota</taxon>
        <taxon>Metazoa</taxon>
        <taxon>Chordata</taxon>
        <taxon>Craniata</taxon>
        <taxon>Vertebrata</taxon>
        <taxon>Euteleostomi</taxon>
        <taxon>Archelosauria</taxon>
        <taxon>Archosauria</taxon>
        <taxon>Dinosauria</taxon>
        <taxon>Saurischia</taxon>
        <taxon>Theropoda</taxon>
        <taxon>Coelurosauria</taxon>
        <taxon>Aves</taxon>
        <taxon>Neognathae</taxon>
        <taxon>Neoaves</taxon>
        <taxon>Charadriiformes</taxon>
        <taxon>Laridae</taxon>
        <taxon>Chroicocephalus</taxon>
    </lineage>
</organism>
<keyword evidence="4" id="KW-0677">Repeat</keyword>
<dbReference type="GO" id="GO:0007507">
    <property type="term" value="P:heart development"/>
    <property type="evidence" value="ECO:0007669"/>
    <property type="project" value="TreeGrafter"/>
</dbReference>
<evidence type="ECO:0000259" key="16">
    <source>
        <dbReference type="PROSITE" id="PS50157"/>
    </source>
</evidence>
<feature type="domain" description="CCHC FOG-type" evidence="17">
    <location>
        <begin position="912"/>
        <end position="945"/>
    </location>
</feature>
<dbReference type="InterPro" id="IPR059121">
    <property type="entry name" value="CCHC_ZFPM2-like"/>
</dbReference>
<dbReference type="PANTHER" id="PTHR12958">
    <property type="entry name" value="FRIEND OF GATA2-RELATED"/>
    <property type="match status" value="1"/>
</dbReference>
<sequence>DELDLAVQEGERRVRTRRSLPEGFSWGPFQGSIHSEPASPGRSETVRSTATGCWGQCWQQDGGSGGMSMLTAAHPLPPDEALWCRTTRALREDESVCAFVVAEPPAVANHHAVKAEPGDSPYPAALHSDIQLLPQQAGMAAILATAVVNKDVFPCKDCGIWYRSERNLQAHLMYYCASRQSAGSPALEEKPKETYPNERVCPFPQCKKSCPSASSLEIHMRSHSGERPFVCLICLSAFTTKANCERHLKVHTDTLNGMCHSCGFISTTRDILYSHLVTNHMICQPGSKGEVYSPGPALPAAKPLAPGLSQTNNASLRKCSLPAFLPEGLPALPQQHVVLHGPLPAPPPGPDGGPPPAQPASPPDARAGKLSPPAQPQNGEGPSSSSPSSSGEAVHIKEEPVGSPASEAEVPKSGGPGERGGSPDPCSRTSSPHSLPSAKVKSELASPTPGSSPVPSEPGTGTAGGTVFLPQYVFGHEAAVVPQASEILAKMSELVHSRLKQGHGGTVPPAIYSGTPVPKGATCFECEITFNNINNYYVHKRLYCSSRHLAEDSPPGARKLKALPGAPKCPPTPGTLLSPPAGDRQGTPAGDGDAGRDATPPAAPPEVKAEDGGGKAGSPEVEGGSGRCSEDSQSPGSSVGDEGDEDPSKTLCEACNIRFSRHETYVVHKRFYCASRHDPPLRRPSAPKVPFLPQPLRTRKRRKLYEIHGAAHRPAEPPPAPDPLPVPDPPGAVLSPRSSPDADGPIDLSKKPRRQGEPAPAPLLPLADYHECTACRISFNSLDSYLSHKKYQCPATPLQPRTLEHLQKMKGAMAAPLKGRRSPGSPGEGDPEGVRLRAAPAGSPGIPYPGASGTDSLQRHPKGPLPPPGAKGPLSACPYCPLNGAVKGDLLEHFRNAHGLFTPPAKAVPGPVPNGNHRYCRLCNIKFSSLSTFIAHKKYYCSSHAAEHVK</sequence>
<dbReference type="GO" id="GO:0008270">
    <property type="term" value="F:zinc ion binding"/>
    <property type="evidence" value="ECO:0007669"/>
    <property type="project" value="UniProtKB-KW"/>
</dbReference>
<comment type="caution">
    <text evidence="18">The sequence shown here is derived from an EMBL/GenBank/DDBJ whole genome shotgun (WGS) entry which is preliminary data.</text>
</comment>
<evidence type="ECO:0000256" key="15">
    <source>
        <dbReference type="SAM" id="MobiDB-lite"/>
    </source>
</evidence>
<feature type="region of interest" description="Disordered" evidence="15">
    <location>
        <begin position="26"/>
        <end position="47"/>
    </location>
</feature>
<evidence type="ECO:0000256" key="8">
    <source>
        <dbReference type="ARBA" id="ARBA00023125"/>
    </source>
</evidence>